<evidence type="ECO:0000313" key="1">
    <source>
        <dbReference type="EMBL" id="TBT95855.1"/>
    </source>
</evidence>
<dbReference type="InterPro" id="IPR016024">
    <property type="entry name" value="ARM-type_fold"/>
</dbReference>
<dbReference type="Pfam" id="PF13646">
    <property type="entry name" value="HEAT_2"/>
    <property type="match status" value="2"/>
</dbReference>
<name>A0A4Q9KNI7_PROTD</name>
<dbReference type="InterPro" id="IPR004155">
    <property type="entry name" value="PBS_lyase_HEAT"/>
</dbReference>
<dbReference type="SMART" id="SM00567">
    <property type="entry name" value="EZ_HEAT"/>
    <property type="match status" value="6"/>
</dbReference>
<proteinExistence type="predicted"/>
<gene>
    <name evidence="1" type="ORF">ET996_02430</name>
</gene>
<dbReference type="RefSeq" id="WP_131170970.1">
    <property type="nucleotide sequence ID" value="NZ_FXTL01000002.1"/>
</dbReference>
<reference evidence="1 2" key="1">
    <citation type="submission" date="2019-01" db="EMBL/GenBank/DDBJ databases">
        <title>Lactibacter flavus gen. nov., sp. nov., a novel bacterium of the family Propionibacteriaceae isolated from raw milk and dairy products.</title>
        <authorList>
            <person name="Huptas C."/>
            <person name="Wenning M."/>
            <person name="Breitenwieser F."/>
            <person name="Doll E."/>
            <person name="Von Neubeck M."/>
            <person name="Busse H.-J."/>
            <person name="Scherer S."/>
        </authorList>
    </citation>
    <scope>NUCLEOTIDE SEQUENCE [LARGE SCALE GENOMIC DNA]</scope>
    <source>
        <strain evidence="1 2">DSM 22130</strain>
    </source>
</reference>
<organism evidence="1 2">
    <name type="scientific">Propioniciclava tarda</name>
    <dbReference type="NCBI Taxonomy" id="433330"/>
    <lineage>
        <taxon>Bacteria</taxon>
        <taxon>Bacillati</taxon>
        <taxon>Actinomycetota</taxon>
        <taxon>Actinomycetes</taxon>
        <taxon>Propionibacteriales</taxon>
        <taxon>Propionibacteriaceae</taxon>
        <taxon>Propioniciclava</taxon>
    </lineage>
</organism>
<dbReference type="SUPFAM" id="SSF48371">
    <property type="entry name" value="ARM repeat"/>
    <property type="match status" value="1"/>
</dbReference>
<evidence type="ECO:0000313" key="2">
    <source>
        <dbReference type="Proteomes" id="UP000291933"/>
    </source>
</evidence>
<dbReference type="Gene3D" id="1.25.10.10">
    <property type="entry name" value="Leucine-rich Repeat Variant"/>
    <property type="match status" value="2"/>
</dbReference>
<dbReference type="InterPro" id="IPR011989">
    <property type="entry name" value="ARM-like"/>
</dbReference>
<dbReference type="PANTHER" id="PTHR12697">
    <property type="entry name" value="PBS LYASE HEAT-LIKE PROTEIN"/>
    <property type="match status" value="1"/>
</dbReference>
<accession>A0A4Q9KNI7</accession>
<dbReference type="OrthoDB" id="9134742at2"/>
<protein>
    <submittedName>
        <fullName evidence="1">HEAT repeat domain-containing protein</fullName>
    </submittedName>
</protein>
<sequence length="250" mass="25398">MTNTIDTATLIKGLVDPDQNVRREAAIALGGVRTPQAAGALVARLGAEQDCFVREALTWATVHAGEVAVPGVLDQLTSPDASARMQAAHVLSKIADPAHAEHIIPVVADADAQVAVKAYRAAANTRRAEVVPALISRLADGDLEQRDALNSAFATLGEVALDDLVTALGDARPAARAHAADALGHVGSPTADAAVDALSGLLGDADADVRLAAVSALGELDRQAAVDALTRAAASDDAVVAGVAKRLLGR</sequence>
<dbReference type="EMBL" id="SDMR01000002">
    <property type="protein sequence ID" value="TBT95855.1"/>
    <property type="molecule type" value="Genomic_DNA"/>
</dbReference>
<comment type="caution">
    <text evidence="1">The sequence shown here is derived from an EMBL/GenBank/DDBJ whole genome shotgun (WGS) entry which is preliminary data.</text>
</comment>
<dbReference type="GO" id="GO:0016491">
    <property type="term" value="F:oxidoreductase activity"/>
    <property type="evidence" value="ECO:0007669"/>
    <property type="project" value="TreeGrafter"/>
</dbReference>
<dbReference type="PANTHER" id="PTHR12697:SF5">
    <property type="entry name" value="DEOXYHYPUSINE HYDROXYLASE"/>
    <property type="match status" value="1"/>
</dbReference>
<keyword evidence="2" id="KW-1185">Reference proteome</keyword>
<dbReference type="Proteomes" id="UP000291933">
    <property type="component" value="Unassembled WGS sequence"/>
</dbReference>
<dbReference type="AlphaFoldDB" id="A0A4Q9KNI7"/>